<dbReference type="PROSITE" id="PS51186">
    <property type="entry name" value="GNAT"/>
    <property type="match status" value="1"/>
</dbReference>
<keyword evidence="7" id="KW-1185">Reference proteome</keyword>
<evidence type="ECO:0000313" key="6">
    <source>
        <dbReference type="Proteomes" id="UP000546584"/>
    </source>
</evidence>
<dbReference type="GO" id="GO:0016747">
    <property type="term" value="F:acyltransferase activity, transferring groups other than amino-acyl groups"/>
    <property type="evidence" value="ECO:0007669"/>
    <property type="project" value="InterPro"/>
</dbReference>
<dbReference type="EMBL" id="JACAQR010000034">
    <property type="protein sequence ID" value="NWD44942.1"/>
    <property type="molecule type" value="Genomic_DNA"/>
</dbReference>
<feature type="domain" description="N-acetyltransferase" evidence="3">
    <location>
        <begin position="5"/>
        <end position="161"/>
    </location>
</feature>
<dbReference type="InterPro" id="IPR000182">
    <property type="entry name" value="GNAT_dom"/>
</dbReference>
<dbReference type="Pfam" id="PF00583">
    <property type="entry name" value="Acetyltransf_1"/>
    <property type="match status" value="1"/>
</dbReference>
<reference evidence="4 7" key="2">
    <citation type="journal article" date="2023" name="Microbiol. Resour. Announc.">
        <title>Whole-genome sequence of Pseudomonas yamanorum OLsAu1 isolated from the edible ectomycorrhizal mushroom Lactarius sp. section Deliciosi.</title>
        <authorList>
            <person name="Ramirez-Mendoza R."/>
            <person name="Angeles-Argaiz R.E."/>
            <person name="Hernandez-Oaxaca D."/>
            <person name="Aguirre-Beltran L."/>
            <person name="Almaraz-Suarez J."/>
            <person name="Perez-Moreno J."/>
        </authorList>
    </citation>
    <scope>NUCLEOTIDE SEQUENCE [LARGE SCALE GENOMIC DNA]</scope>
    <source>
        <strain evidence="4 7">OLsAu1</strain>
    </source>
</reference>
<sequence>MSQGLTYRQAHLDDLHTLCVLGQPLNRLHHQERPDIYRDATDQVERDQSHWRPCLTSRVQAVFLAEQHGVGIGFITAQIIETASPLLQPLRVARIGSICVLEAHRGQGIGRELMALAERWAIHQGAGDLRLTVWAFNEPAQRLYEELGYEKRAFEMGKRLD</sequence>
<dbReference type="AlphaFoldDB" id="A0A1H2HUG6"/>
<evidence type="ECO:0000256" key="1">
    <source>
        <dbReference type="ARBA" id="ARBA00022679"/>
    </source>
</evidence>
<dbReference type="EMBL" id="JAVGXC010000031">
    <property type="protein sequence ID" value="MDR0192004.1"/>
    <property type="molecule type" value="Genomic_DNA"/>
</dbReference>
<dbReference type="InterPro" id="IPR050680">
    <property type="entry name" value="YpeA/RimI_acetyltransf"/>
</dbReference>
<comment type="caution">
    <text evidence="5">The sequence shown here is derived from an EMBL/GenBank/DDBJ whole genome shotgun (WGS) entry which is preliminary data.</text>
</comment>
<dbReference type="Gene3D" id="3.40.630.30">
    <property type="match status" value="1"/>
</dbReference>
<keyword evidence="1" id="KW-0808">Transferase</keyword>
<name>A0A1H2HUG6_9PSED</name>
<dbReference type="RefSeq" id="WP_093205443.1">
    <property type="nucleotide sequence ID" value="NZ_JACAQR010000034.1"/>
</dbReference>
<evidence type="ECO:0000313" key="4">
    <source>
        <dbReference type="EMBL" id="MDR0192004.1"/>
    </source>
</evidence>
<organism evidence="5 6">
    <name type="scientific">Pseudomonas yamanorum</name>
    <dbReference type="NCBI Taxonomy" id="515393"/>
    <lineage>
        <taxon>Bacteria</taxon>
        <taxon>Pseudomonadati</taxon>
        <taxon>Pseudomonadota</taxon>
        <taxon>Gammaproteobacteria</taxon>
        <taxon>Pseudomonadales</taxon>
        <taxon>Pseudomonadaceae</taxon>
        <taxon>Pseudomonas</taxon>
    </lineage>
</organism>
<evidence type="ECO:0000313" key="7">
    <source>
        <dbReference type="Proteomes" id="UP001224477"/>
    </source>
</evidence>
<evidence type="ECO:0000313" key="5">
    <source>
        <dbReference type="EMBL" id="NWD44942.1"/>
    </source>
</evidence>
<gene>
    <name evidence="5" type="ORF">HX826_23985</name>
    <name evidence="4" type="ORF">RCO22_23945</name>
</gene>
<dbReference type="Proteomes" id="UP001224477">
    <property type="component" value="Unassembled WGS sequence"/>
</dbReference>
<evidence type="ECO:0000256" key="2">
    <source>
        <dbReference type="ARBA" id="ARBA00023315"/>
    </source>
</evidence>
<protein>
    <submittedName>
        <fullName evidence="5">GNAT family N-acetyltransferase</fullName>
    </submittedName>
</protein>
<proteinExistence type="predicted"/>
<dbReference type="SUPFAM" id="SSF55729">
    <property type="entry name" value="Acyl-CoA N-acyltransferases (Nat)"/>
    <property type="match status" value="1"/>
</dbReference>
<keyword evidence="2" id="KW-0012">Acyltransferase</keyword>
<dbReference type="InterPro" id="IPR016181">
    <property type="entry name" value="Acyl_CoA_acyltransferase"/>
</dbReference>
<reference evidence="5 6" key="1">
    <citation type="submission" date="2020-04" db="EMBL/GenBank/DDBJ databases">
        <title>Molecular characterization of pseudomonads from Agaricus bisporus reveal novel blotch 2 pathogens in Western Europe.</title>
        <authorList>
            <person name="Taparia T."/>
            <person name="Krijger M."/>
            <person name="Haynes E."/>
            <person name="Elpinstone J.G."/>
            <person name="Noble R."/>
            <person name="Van Der Wolf J."/>
        </authorList>
    </citation>
    <scope>NUCLEOTIDE SEQUENCE [LARGE SCALE GENOMIC DNA]</scope>
    <source>
        <strain evidence="5 6">IPO3753</strain>
    </source>
</reference>
<dbReference type="PANTHER" id="PTHR43420">
    <property type="entry name" value="ACETYLTRANSFERASE"/>
    <property type="match status" value="1"/>
</dbReference>
<dbReference type="Proteomes" id="UP000546584">
    <property type="component" value="Unassembled WGS sequence"/>
</dbReference>
<accession>A0A1H2HUG6</accession>
<dbReference type="CDD" id="cd04301">
    <property type="entry name" value="NAT_SF"/>
    <property type="match status" value="1"/>
</dbReference>
<evidence type="ECO:0000259" key="3">
    <source>
        <dbReference type="PROSITE" id="PS51186"/>
    </source>
</evidence>
<dbReference type="GeneID" id="93514999"/>
<dbReference type="PANTHER" id="PTHR43420:SF12">
    <property type="entry name" value="N-ACETYLTRANSFERASE DOMAIN-CONTAINING PROTEIN"/>
    <property type="match status" value="1"/>
</dbReference>